<accession>A0A3L7K5L5</accession>
<dbReference type="Pfam" id="PF10702">
    <property type="entry name" value="DUF2507"/>
    <property type="match status" value="1"/>
</dbReference>
<evidence type="ECO:0000313" key="2">
    <source>
        <dbReference type="Proteomes" id="UP000276770"/>
    </source>
</evidence>
<dbReference type="EMBL" id="RCVZ01000001">
    <property type="protein sequence ID" value="RLQ98318.1"/>
    <property type="molecule type" value="Genomic_DNA"/>
</dbReference>
<dbReference type="Gene3D" id="3.30.1380.20">
    <property type="entry name" value="Trafficking protein particle complex subunit 3"/>
    <property type="match status" value="1"/>
</dbReference>
<sequence>MISVFGYELIREILVPDLLGKEAPDILYWAGKNLARKFPLLSHDELYAFFVEAGWGYLHITKEGKLETEYELTSSIIKNRLKSNPDSCFRMETGFLAQQIQSQKKVITEAYEEIHKKQQSVKIIVKWDKKDPVHD</sequence>
<organism evidence="1 2">
    <name type="scientific">Falsibacillus albus</name>
    <dbReference type="NCBI Taxonomy" id="2478915"/>
    <lineage>
        <taxon>Bacteria</taxon>
        <taxon>Bacillati</taxon>
        <taxon>Bacillota</taxon>
        <taxon>Bacilli</taxon>
        <taxon>Bacillales</taxon>
        <taxon>Bacillaceae</taxon>
        <taxon>Falsibacillus</taxon>
    </lineage>
</organism>
<dbReference type="AlphaFoldDB" id="A0A3L7K5L5"/>
<name>A0A3L7K5L5_9BACI</name>
<evidence type="ECO:0000313" key="1">
    <source>
        <dbReference type="EMBL" id="RLQ98318.1"/>
    </source>
</evidence>
<gene>
    <name evidence="1" type="ORF">D9X91_01060</name>
</gene>
<dbReference type="InterPro" id="IPR024096">
    <property type="entry name" value="NO_sig/Golgi_transp_ligand-bd"/>
</dbReference>
<protein>
    <submittedName>
        <fullName evidence="1">DUF2507 domain-containing protein</fullName>
    </submittedName>
</protein>
<dbReference type="InterPro" id="IPR019642">
    <property type="entry name" value="DUF2507"/>
</dbReference>
<keyword evidence="2" id="KW-1185">Reference proteome</keyword>
<comment type="caution">
    <text evidence="1">The sequence shown here is derived from an EMBL/GenBank/DDBJ whole genome shotgun (WGS) entry which is preliminary data.</text>
</comment>
<dbReference type="Proteomes" id="UP000276770">
    <property type="component" value="Unassembled WGS sequence"/>
</dbReference>
<dbReference type="SUPFAM" id="SSF111126">
    <property type="entry name" value="Ligand-binding domain in the NO signalling and Golgi transport"/>
    <property type="match status" value="1"/>
</dbReference>
<proteinExistence type="predicted"/>
<dbReference type="OrthoDB" id="2965348at2"/>
<reference evidence="1 2" key="1">
    <citation type="submission" date="2018-10" db="EMBL/GenBank/DDBJ databases">
        <title>Falsibacillus sp. genome draft.</title>
        <authorList>
            <person name="Shi S."/>
        </authorList>
    </citation>
    <scope>NUCLEOTIDE SEQUENCE [LARGE SCALE GENOMIC DNA]</scope>
    <source>
        <strain evidence="1 2">GY 10110</strain>
    </source>
</reference>